<reference evidence="2" key="1">
    <citation type="submission" date="2020-12" db="EMBL/GenBank/DDBJ databases">
        <title>Comparative genomic insights into the epidemiology and virulence of plant pathogenic Pseudomonads from Turkey.</title>
        <authorList>
            <person name="Dillon M."/>
            <person name="Ruiz-Bedoya T."/>
            <person name="Bendalovic-Torma C."/>
            <person name="Guttman K.M."/>
            <person name="Kwak H."/>
            <person name="Middleton M.A."/>
            <person name="Wang P.W."/>
            <person name="Horuz S."/>
            <person name="Aysan Y."/>
            <person name="Guttman D.S."/>
        </authorList>
    </citation>
    <scope>NUCLEOTIDE SEQUENCE</scope>
    <source>
        <strain evidence="2">S5_IA_3a</strain>
    </source>
</reference>
<feature type="signal peptide" evidence="1">
    <location>
        <begin position="1"/>
        <end position="22"/>
    </location>
</feature>
<dbReference type="Proteomes" id="UP000645865">
    <property type="component" value="Unassembled WGS sequence"/>
</dbReference>
<evidence type="ECO:0000313" key="2">
    <source>
        <dbReference type="EMBL" id="MBI6622122.1"/>
    </source>
</evidence>
<evidence type="ECO:0000256" key="1">
    <source>
        <dbReference type="SAM" id="SignalP"/>
    </source>
</evidence>
<gene>
    <name evidence="2" type="ORF">YA0853_00390</name>
</gene>
<dbReference type="Pfam" id="PF06551">
    <property type="entry name" value="DUF1120"/>
    <property type="match status" value="1"/>
</dbReference>
<evidence type="ECO:0000313" key="3">
    <source>
        <dbReference type="Proteomes" id="UP000645865"/>
    </source>
</evidence>
<protein>
    <submittedName>
        <fullName evidence="2">DUF1120 domain-containing protein</fullName>
    </submittedName>
</protein>
<keyword evidence="1" id="KW-0732">Signal</keyword>
<name>A0A8I1DZ02_9PSED</name>
<feature type="chain" id="PRO_5034172998" evidence="1">
    <location>
        <begin position="23"/>
        <end position="208"/>
    </location>
</feature>
<proteinExistence type="predicted"/>
<comment type="caution">
    <text evidence="2">The sequence shown here is derived from an EMBL/GenBank/DDBJ whole genome shotgun (WGS) entry which is preliminary data.</text>
</comment>
<organism evidence="2 3">
    <name type="scientific">Pseudomonas rhodesiae</name>
    <dbReference type="NCBI Taxonomy" id="76760"/>
    <lineage>
        <taxon>Bacteria</taxon>
        <taxon>Pseudomonadati</taxon>
        <taxon>Pseudomonadota</taxon>
        <taxon>Gammaproteobacteria</taxon>
        <taxon>Pseudomonadales</taxon>
        <taxon>Pseudomonadaceae</taxon>
        <taxon>Pseudomonas</taxon>
    </lineage>
</organism>
<dbReference type="RefSeq" id="WP_040267346.1">
    <property type="nucleotide sequence ID" value="NZ_BQHF01000002.1"/>
</dbReference>
<sequence>MNTSLNLVGAALLLASASSAFATSSVELTVKGTITPSACTPSLPGAVDFGKISAKDLTPDNHTVLEVKTLQLTVSCEAPTLFAIHPVDNRVGTSTRSGAYGLGLVDGTTEKLGRYFLSLRNPVADIPSTLLGQYTTDRWSPVDEDEAIIPGMLVAFGSLDAQIGWLPHPLQNAAAEFVFNTAIAPANDLTLTNDVALDGSATLELKYL</sequence>
<dbReference type="AlphaFoldDB" id="A0A8I1DZ02"/>
<dbReference type="InterPro" id="IPR010546">
    <property type="entry name" value="DUF1120"/>
</dbReference>
<accession>A0A8I1DZ02</accession>
<dbReference type="EMBL" id="JAEILH010000001">
    <property type="protein sequence ID" value="MBI6622122.1"/>
    <property type="molecule type" value="Genomic_DNA"/>
</dbReference>